<comment type="caution">
    <text evidence="16">The sequence shown here is derived from an EMBL/GenBank/DDBJ whole genome shotgun (WGS) entry which is preliminary data.</text>
</comment>
<feature type="transmembrane region" description="Helical" evidence="14">
    <location>
        <begin position="341"/>
        <end position="363"/>
    </location>
</feature>
<evidence type="ECO:0000256" key="8">
    <source>
        <dbReference type="ARBA" id="ARBA00022801"/>
    </source>
</evidence>
<keyword evidence="13 14" id="KW-0472">Membrane</keyword>
<dbReference type="EMBL" id="SEYY01004801">
    <property type="protein sequence ID" value="KAB7503614.1"/>
    <property type="molecule type" value="Genomic_DNA"/>
</dbReference>
<name>A0A5N5TAC8_9CRUS</name>
<reference evidence="16 17" key="1">
    <citation type="journal article" date="2019" name="PLoS Biol.">
        <title>Sex chromosomes control vertical transmission of feminizing Wolbachia symbionts in an isopod.</title>
        <authorList>
            <person name="Becking T."/>
            <person name="Chebbi M.A."/>
            <person name="Giraud I."/>
            <person name="Moumen B."/>
            <person name="Laverre T."/>
            <person name="Caubet Y."/>
            <person name="Peccoud J."/>
            <person name="Gilbert C."/>
            <person name="Cordaux R."/>
        </authorList>
    </citation>
    <scope>NUCLEOTIDE SEQUENCE [LARGE SCALE GENOMIC DNA]</scope>
    <source>
        <strain evidence="16">ANa2</strain>
        <tissue evidence="16">Whole body excluding digestive tract and cuticle</tissue>
    </source>
</reference>
<keyword evidence="11 14" id="KW-1133">Transmembrane helix</keyword>
<dbReference type="SUPFAM" id="SSF56219">
    <property type="entry name" value="DNase I-like"/>
    <property type="match status" value="1"/>
</dbReference>
<comment type="subcellular location">
    <subcellularLocation>
        <location evidence="1">Membrane</location>
        <topology evidence="1">Multi-pass membrane protein</topology>
    </subcellularLocation>
</comment>
<evidence type="ECO:0000256" key="9">
    <source>
        <dbReference type="ARBA" id="ARBA00022842"/>
    </source>
</evidence>
<keyword evidence="9" id="KW-0460">Magnesium</keyword>
<accession>A0A5N5TAC8</accession>
<comment type="similarity">
    <text evidence="4">Belongs to the neutral sphingomyelinase family.</text>
</comment>
<feature type="transmembrane region" description="Helical" evidence="14">
    <location>
        <begin position="369"/>
        <end position="392"/>
    </location>
</feature>
<sequence>MTVGEQQQQIKDPNKSLEIRVFTLNIWGIPNISRDREARVQAIAQHLTGTHEPYHYVFLQEVWSKTDFQFLADKVSKILPFSHYFYSGVNGSGTCIFSCSPIHEVHFHPYSLNGYPHKILHGDWYGGKGLAFCKTTYQGIPILLINTHLHAEYDDAKDEYIHHRVAQAYEISQILRFAKYGHHLTIFGGDLNCTTADVPYRLLTYNTGLIDTYLDCALKPADGVGATNETPSNSYTPLKALRNNPNGKRIDYVFYWVSDQYQVKTLVHDQPLPHRVPQKEFSYSDHEGVRTVLSIKLKQNNPEQDEKSKKEICFDRTHSLLDASAVCAQGLRIVSKAQKMYAWLAALMFILQMTVLGLILVDMHPGGRFVLFFLLILLSIGFGFSVYMALVFSNQEHSAVMATKLGLERLLDEVRQKNAKYFEEQKKLSSARQ</sequence>
<dbReference type="InterPro" id="IPR038772">
    <property type="entry name" value="Sph/SMPD2-like"/>
</dbReference>
<proteinExistence type="inferred from homology"/>
<evidence type="ECO:0000313" key="17">
    <source>
        <dbReference type="Proteomes" id="UP000326759"/>
    </source>
</evidence>
<evidence type="ECO:0000313" key="16">
    <source>
        <dbReference type="EMBL" id="KAB7503614.1"/>
    </source>
</evidence>
<dbReference type="PANTHER" id="PTHR16320">
    <property type="entry name" value="SPHINGOMYELINASE FAMILY MEMBER"/>
    <property type="match status" value="1"/>
</dbReference>
<dbReference type="InterPro" id="IPR005135">
    <property type="entry name" value="Endo/exonuclease/phosphatase"/>
</dbReference>
<comment type="pathway">
    <text evidence="2">Lipid metabolism; sphingolipid metabolism.</text>
</comment>
<evidence type="ECO:0000256" key="4">
    <source>
        <dbReference type="ARBA" id="ARBA00006335"/>
    </source>
</evidence>
<keyword evidence="10" id="KW-0746">Sphingolipid metabolism</keyword>
<evidence type="ECO:0000256" key="1">
    <source>
        <dbReference type="ARBA" id="ARBA00004141"/>
    </source>
</evidence>
<gene>
    <name evidence="16" type="ORF">Anas_04087</name>
</gene>
<organism evidence="16 17">
    <name type="scientific">Armadillidium nasatum</name>
    <dbReference type="NCBI Taxonomy" id="96803"/>
    <lineage>
        <taxon>Eukaryota</taxon>
        <taxon>Metazoa</taxon>
        <taxon>Ecdysozoa</taxon>
        <taxon>Arthropoda</taxon>
        <taxon>Crustacea</taxon>
        <taxon>Multicrustacea</taxon>
        <taxon>Malacostraca</taxon>
        <taxon>Eumalacostraca</taxon>
        <taxon>Peracarida</taxon>
        <taxon>Isopoda</taxon>
        <taxon>Oniscidea</taxon>
        <taxon>Crinocheta</taxon>
        <taxon>Armadillidiidae</taxon>
        <taxon>Armadillidium</taxon>
    </lineage>
</organism>
<feature type="domain" description="Endonuclease/exonuclease/phosphatase" evidence="15">
    <location>
        <begin position="23"/>
        <end position="286"/>
    </location>
</feature>
<keyword evidence="6 14" id="KW-0812">Transmembrane</keyword>
<evidence type="ECO:0000256" key="12">
    <source>
        <dbReference type="ARBA" id="ARBA00023098"/>
    </source>
</evidence>
<evidence type="ECO:0000256" key="10">
    <source>
        <dbReference type="ARBA" id="ARBA00022919"/>
    </source>
</evidence>
<evidence type="ECO:0000256" key="5">
    <source>
        <dbReference type="ARBA" id="ARBA00012369"/>
    </source>
</evidence>
<keyword evidence="7" id="KW-0479">Metal-binding</keyword>
<evidence type="ECO:0000256" key="14">
    <source>
        <dbReference type="SAM" id="Phobius"/>
    </source>
</evidence>
<dbReference type="Gene3D" id="3.60.10.10">
    <property type="entry name" value="Endonuclease/exonuclease/phosphatase"/>
    <property type="match status" value="1"/>
</dbReference>
<keyword evidence="8" id="KW-0378">Hydrolase</keyword>
<dbReference type="OrthoDB" id="387657at2759"/>
<evidence type="ECO:0000256" key="7">
    <source>
        <dbReference type="ARBA" id="ARBA00022723"/>
    </source>
</evidence>
<dbReference type="AlphaFoldDB" id="A0A5N5TAC8"/>
<evidence type="ECO:0000256" key="3">
    <source>
        <dbReference type="ARBA" id="ARBA00004991"/>
    </source>
</evidence>
<evidence type="ECO:0000256" key="6">
    <source>
        <dbReference type="ARBA" id="ARBA00022692"/>
    </source>
</evidence>
<dbReference type="Proteomes" id="UP000326759">
    <property type="component" value="Unassembled WGS sequence"/>
</dbReference>
<dbReference type="PANTHER" id="PTHR16320:SF24">
    <property type="entry name" value="PHOSPHODIESTERASE, PUTATIVE-RELATED"/>
    <property type="match status" value="1"/>
</dbReference>
<dbReference type="EC" id="3.1.4.12" evidence="5"/>
<evidence type="ECO:0000256" key="2">
    <source>
        <dbReference type="ARBA" id="ARBA00004760"/>
    </source>
</evidence>
<dbReference type="GO" id="GO:0016020">
    <property type="term" value="C:membrane"/>
    <property type="evidence" value="ECO:0007669"/>
    <property type="project" value="UniProtKB-SubCell"/>
</dbReference>
<dbReference type="GO" id="GO:0006665">
    <property type="term" value="P:sphingolipid metabolic process"/>
    <property type="evidence" value="ECO:0007669"/>
    <property type="project" value="UniProtKB-KW"/>
</dbReference>
<dbReference type="InterPro" id="IPR036691">
    <property type="entry name" value="Endo/exonu/phosph_ase_sf"/>
</dbReference>
<comment type="pathway">
    <text evidence="3">Sphingolipid metabolism.</text>
</comment>
<keyword evidence="17" id="KW-1185">Reference proteome</keyword>
<dbReference type="GO" id="GO:0004767">
    <property type="term" value="F:sphingomyelin phosphodiesterase activity"/>
    <property type="evidence" value="ECO:0007669"/>
    <property type="project" value="UniProtKB-EC"/>
</dbReference>
<dbReference type="GO" id="GO:0046872">
    <property type="term" value="F:metal ion binding"/>
    <property type="evidence" value="ECO:0007669"/>
    <property type="project" value="UniProtKB-KW"/>
</dbReference>
<keyword evidence="12" id="KW-0443">Lipid metabolism</keyword>
<evidence type="ECO:0000259" key="15">
    <source>
        <dbReference type="Pfam" id="PF03372"/>
    </source>
</evidence>
<evidence type="ECO:0000256" key="11">
    <source>
        <dbReference type="ARBA" id="ARBA00022989"/>
    </source>
</evidence>
<evidence type="ECO:0000256" key="13">
    <source>
        <dbReference type="ARBA" id="ARBA00023136"/>
    </source>
</evidence>
<dbReference type="Pfam" id="PF03372">
    <property type="entry name" value="Exo_endo_phos"/>
    <property type="match status" value="1"/>
</dbReference>
<protein>
    <recommendedName>
        <fullName evidence="5">sphingomyelin phosphodiesterase</fullName>
        <ecNumber evidence="5">3.1.4.12</ecNumber>
    </recommendedName>
</protein>